<proteinExistence type="predicted"/>
<dbReference type="RefSeq" id="WP_313868326.1">
    <property type="nucleotide sequence ID" value="NZ_CP132507.1"/>
</dbReference>
<feature type="transmembrane region" description="Helical" evidence="5">
    <location>
        <begin position="377"/>
        <end position="395"/>
    </location>
</feature>
<evidence type="ECO:0000259" key="7">
    <source>
        <dbReference type="Pfam" id="PF11846"/>
    </source>
</evidence>
<evidence type="ECO:0000256" key="5">
    <source>
        <dbReference type="SAM" id="Phobius"/>
    </source>
</evidence>
<dbReference type="Pfam" id="PF04932">
    <property type="entry name" value="Wzy_C"/>
    <property type="match status" value="1"/>
</dbReference>
<evidence type="ECO:0000313" key="9">
    <source>
        <dbReference type="Proteomes" id="UP001302257"/>
    </source>
</evidence>
<feature type="transmembrane region" description="Helical" evidence="5">
    <location>
        <begin position="81"/>
        <end position="99"/>
    </location>
</feature>
<dbReference type="PANTHER" id="PTHR37422:SF13">
    <property type="entry name" value="LIPOPOLYSACCHARIDE BIOSYNTHESIS PROTEIN PA4999-RELATED"/>
    <property type="match status" value="1"/>
</dbReference>
<evidence type="ECO:0000313" key="8">
    <source>
        <dbReference type="EMBL" id="WNO05569.1"/>
    </source>
</evidence>
<feature type="domain" description="Virulence factor membrane-bound polymerase C-terminal" evidence="7">
    <location>
        <begin position="357"/>
        <end position="527"/>
    </location>
</feature>
<feature type="transmembrane region" description="Helical" evidence="5">
    <location>
        <begin position="111"/>
        <end position="129"/>
    </location>
</feature>
<sequence>MKIFLSKLSFWVLGLCWLIPDHFPPWTAYHTEFPAFAAVALIGIALVFRNAVDTTRGEACVFALIFIVTIVSQIFTKQYLGDVLVGIVYLGLVCISVKWHRLDAKNLTTLYHLQLLLVWVSIAVSFQVISQQLNITSEFGDLILEPLPNGRARANLGQSNQAATTLVLGVIAALGLQARGKICVATIIFIQAYFAIAIAATQSRTAILSEVLVVMYMIVFGFKQKKRFLNYVLPLLVPALLGIAYWLWMYFSGDFSGESQQVELRTAPGTRGLIWKQFAVAIFEKPILGWGWGQLAAAQQFGADIFPGIEQANYAHNILLDIFVTFGVPFAVVLLFLVSYWMIAKFTFIRKAEEVYWSMAMLIPLVIHSLLELPHAYSYFLAVAGVLCGVINSYGTRGTLISFGRGFVVLMYSSWLALVLLIAYEYKLVEEDFRVNRFENRRIGVTPAEYEIPNLNLLDQYQDLLDAMRMRATPGMADNDVLLLERVSERFGWAPLLFRSTLASALNGRENIAQTKMRTLCSLFSREVCEEAKQNIITLSEDRYPHLKNIDFDN</sequence>
<reference evidence="8 9" key="1">
    <citation type="submission" date="2023-08" db="EMBL/GenBank/DDBJ databases">
        <title>Rhodoferax potami sp. nov. and Rhodoferax mekongensis sp. nov., isolated from the Mekong River in Thailand.</title>
        <authorList>
            <person name="Kitikhun S."/>
            <person name="Charoenyingcharoen P."/>
            <person name="Siriarchawattana P."/>
            <person name="Likhitrattanapisal S."/>
            <person name="Nilsakha T."/>
            <person name="Chanpet A."/>
            <person name="Rattanawaree P."/>
            <person name="Ingsriswang S."/>
        </authorList>
    </citation>
    <scope>NUCLEOTIDE SEQUENCE [LARGE SCALE GENOMIC DNA]</scope>
    <source>
        <strain evidence="8 9">TBRC 17307</strain>
    </source>
</reference>
<keyword evidence="2 5" id="KW-0812">Transmembrane</keyword>
<feature type="transmembrane region" description="Helical" evidence="5">
    <location>
        <begin position="322"/>
        <end position="343"/>
    </location>
</feature>
<gene>
    <name evidence="8" type="ORF">RAN89_03810</name>
</gene>
<feature type="transmembrane region" description="Helical" evidence="5">
    <location>
        <begin position="206"/>
        <end position="222"/>
    </location>
</feature>
<comment type="subcellular location">
    <subcellularLocation>
        <location evidence="1">Membrane</location>
        <topology evidence="1">Multi-pass membrane protein</topology>
    </subcellularLocation>
</comment>
<dbReference type="Proteomes" id="UP001302257">
    <property type="component" value="Chromosome"/>
</dbReference>
<feature type="transmembrane region" description="Helical" evidence="5">
    <location>
        <begin position="229"/>
        <end position="248"/>
    </location>
</feature>
<dbReference type="EMBL" id="CP132507">
    <property type="protein sequence ID" value="WNO05569.1"/>
    <property type="molecule type" value="Genomic_DNA"/>
</dbReference>
<dbReference type="InterPro" id="IPR021797">
    <property type="entry name" value="Wzy_C_2"/>
</dbReference>
<feature type="transmembrane region" description="Helical" evidence="5">
    <location>
        <begin position="182"/>
        <end position="200"/>
    </location>
</feature>
<dbReference type="InterPro" id="IPR051533">
    <property type="entry name" value="WaaL-like"/>
</dbReference>
<feature type="domain" description="O-antigen ligase-related" evidence="6">
    <location>
        <begin position="193"/>
        <end position="334"/>
    </location>
</feature>
<evidence type="ECO:0000256" key="1">
    <source>
        <dbReference type="ARBA" id="ARBA00004141"/>
    </source>
</evidence>
<organism evidence="8 9">
    <name type="scientific">Rhodoferax mekongensis</name>
    <dbReference type="NCBI Taxonomy" id="3068341"/>
    <lineage>
        <taxon>Bacteria</taxon>
        <taxon>Pseudomonadati</taxon>
        <taxon>Pseudomonadota</taxon>
        <taxon>Betaproteobacteria</taxon>
        <taxon>Burkholderiales</taxon>
        <taxon>Comamonadaceae</taxon>
        <taxon>Rhodoferax</taxon>
    </lineage>
</organism>
<feature type="transmembrane region" description="Helical" evidence="5">
    <location>
        <begin position="34"/>
        <end position="52"/>
    </location>
</feature>
<keyword evidence="3 5" id="KW-1133">Transmembrane helix</keyword>
<feature type="transmembrane region" description="Helical" evidence="5">
    <location>
        <begin position="156"/>
        <end position="175"/>
    </location>
</feature>
<feature type="transmembrane region" description="Helical" evidence="5">
    <location>
        <begin position="355"/>
        <end position="371"/>
    </location>
</feature>
<evidence type="ECO:0000256" key="2">
    <source>
        <dbReference type="ARBA" id="ARBA00022692"/>
    </source>
</evidence>
<dbReference type="InterPro" id="IPR007016">
    <property type="entry name" value="O-antigen_ligase-rel_domated"/>
</dbReference>
<feature type="transmembrane region" description="Helical" evidence="5">
    <location>
        <begin position="407"/>
        <end position="426"/>
    </location>
</feature>
<evidence type="ECO:0000256" key="3">
    <source>
        <dbReference type="ARBA" id="ARBA00022989"/>
    </source>
</evidence>
<accession>A0ABZ0B3C8</accession>
<protein>
    <submittedName>
        <fullName evidence="8">Wzy polymerase domain-containing protein</fullName>
    </submittedName>
</protein>
<keyword evidence="4 5" id="KW-0472">Membrane</keyword>
<evidence type="ECO:0000259" key="6">
    <source>
        <dbReference type="Pfam" id="PF04932"/>
    </source>
</evidence>
<dbReference type="PANTHER" id="PTHR37422">
    <property type="entry name" value="TEICHURONIC ACID BIOSYNTHESIS PROTEIN TUAE"/>
    <property type="match status" value="1"/>
</dbReference>
<evidence type="ECO:0000256" key="4">
    <source>
        <dbReference type="ARBA" id="ARBA00023136"/>
    </source>
</evidence>
<name>A0ABZ0B3C8_9BURK</name>
<feature type="transmembrane region" description="Helical" evidence="5">
    <location>
        <begin position="59"/>
        <end position="75"/>
    </location>
</feature>
<keyword evidence="9" id="KW-1185">Reference proteome</keyword>
<dbReference type="Pfam" id="PF11846">
    <property type="entry name" value="Wzy_C_2"/>
    <property type="match status" value="1"/>
</dbReference>